<evidence type="ECO:0000256" key="3">
    <source>
        <dbReference type="ARBA" id="ARBA00022741"/>
    </source>
</evidence>
<dbReference type="PROSITE" id="PS50893">
    <property type="entry name" value="ABC_TRANSPORTER_2"/>
    <property type="match status" value="1"/>
</dbReference>
<dbReference type="InterPro" id="IPR003593">
    <property type="entry name" value="AAA+_ATPase"/>
</dbReference>
<dbReference type="GO" id="GO:0016887">
    <property type="term" value="F:ATP hydrolysis activity"/>
    <property type="evidence" value="ECO:0007669"/>
    <property type="project" value="InterPro"/>
</dbReference>
<dbReference type="SUPFAM" id="SSF52540">
    <property type="entry name" value="P-loop containing nucleoside triphosphate hydrolases"/>
    <property type="match status" value="1"/>
</dbReference>
<dbReference type="InterPro" id="IPR050763">
    <property type="entry name" value="ABC_transporter_ATP-binding"/>
</dbReference>
<dbReference type="Gene3D" id="3.40.50.300">
    <property type="entry name" value="P-loop containing nucleotide triphosphate hydrolases"/>
    <property type="match status" value="1"/>
</dbReference>
<evidence type="ECO:0000256" key="2">
    <source>
        <dbReference type="ARBA" id="ARBA00022448"/>
    </source>
</evidence>
<sequence length="300" mass="33923">MTTKTILHVENVRKSFDGTKAVDDVSFAVYKGEIFGLLGPNGAGKTTLIRMILGIFQPDSGEITFSFSPDGTLLPGRVGYLPEERGLYDNRKVCDTLVFLASLKGLDARVARERALLWLQRLQLEKYCSRNIRELSKGMQQKIQFIAAILHEPELVILDEPFAGLDPINQELFRDLIVELKARGTTVLLSAHQMHLVEDLVDRIFLMNKGHQVLYGELREIKRNWREDWVTIDFRGDGAFLSENSLVKSAQISDGRAQLILKEGVRPEEFLSSIVGKLEIEQIAIKKPPLHHIFVEMVKG</sequence>
<organism evidence="6">
    <name type="scientific">Acetithermum autotrophicum</name>
    <dbReference type="NCBI Taxonomy" id="1446466"/>
    <lineage>
        <taxon>Bacteria</taxon>
        <taxon>Candidatus Bipolaricaulota</taxon>
        <taxon>Candidatus Acetithermum</taxon>
    </lineage>
</organism>
<name>H5SQL6_ACEAU</name>
<evidence type="ECO:0000259" key="5">
    <source>
        <dbReference type="PROSITE" id="PS50893"/>
    </source>
</evidence>
<accession>H5SQL6</accession>
<dbReference type="Pfam" id="PF13732">
    <property type="entry name" value="DrrA1-3_C"/>
    <property type="match status" value="1"/>
</dbReference>
<dbReference type="InterPro" id="IPR017871">
    <property type="entry name" value="ABC_transporter-like_CS"/>
</dbReference>
<evidence type="ECO:0000256" key="4">
    <source>
        <dbReference type="ARBA" id="ARBA00022840"/>
    </source>
</evidence>
<gene>
    <name evidence="6" type="ORF">HGMM_OP2C326</name>
</gene>
<evidence type="ECO:0000313" key="6">
    <source>
        <dbReference type="EMBL" id="BAL58778.1"/>
    </source>
</evidence>
<dbReference type="PANTHER" id="PTHR42711">
    <property type="entry name" value="ABC TRANSPORTER ATP-BINDING PROTEIN"/>
    <property type="match status" value="1"/>
</dbReference>
<keyword evidence="2" id="KW-0813">Transport</keyword>
<dbReference type="Pfam" id="PF00005">
    <property type="entry name" value="ABC_tran"/>
    <property type="match status" value="1"/>
</dbReference>
<dbReference type="InterPro" id="IPR025302">
    <property type="entry name" value="DrrA1/2-like_C"/>
</dbReference>
<dbReference type="EMBL" id="AP011801">
    <property type="protein sequence ID" value="BAL58778.1"/>
    <property type="molecule type" value="Genomic_DNA"/>
</dbReference>
<reference evidence="6" key="2">
    <citation type="journal article" date="2012" name="PLoS ONE">
        <title>A Deeply Branching Thermophilic Bacterium with an Ancient Acetyl-CoA Pathway Dominates a Subsurface Ecosystem.</title>
        <authorList>
            <person name="Takami H."/>
            <person name="Noguchi H."/>
            <person name="Takaki Y."/>
            <person name="Uchiyama I."/>
            <person name="Toyoda A."/>
            <person name="Nishi S."/>
            <person name="Chee G.-J."/>
            <person name="Arai W."/>
            <person name="Nunoura T."/>
            <person name="Itoh T."/>
            <person name="Hattori M."/>
            <person name="Takai K."/>
        </authorList>
    </citation>
    <scope>NUCLEOTIDE SEQUENCE</scope>
</reference>
<keyword evidence="4 6" id="KW-0067">ATP-binding</keyword>
<dbReference type="InterPro" id="IPR027417">
    <property type="entry name" value="P-loop_NTPase"/>
</dbReference>
<dbReference type="SMART" id="SM00382">
    <property type="entry name" value="AAA"/>
    <property type="match status" value="1"/>
</dbReference>
<dbReference type="InterPro" id="IPR003439">
    <property type="entry name" value="ABC_transporter-like_ATP-bd"/>
</dbReference>
<dbReference type="PROSITE" id="PS00211">
    <property type="entry name" value="ABC_TRANSPORTER_1"/>
    <property type="match status" value="1"/>
</dbReference>
<comment type="similarity">
    <text evidence="1">Belongs to the ABC transporter superfamily.</text>
</comment>
<dbReference type="PANTHER" id="PTHR42711:SF5">
    <property type="entry name" value="ABC TRANSPORTER ATP-BINDING PROTEIN NATA"/>
    <property type="match status" value="1"/>
</dbReference>
<reference evidence="6" key="1">
    <citation type="journal article" date="2005" name="Environ. Microbiol.">
        <title>Genetic and functional properties of uncultivated thermophilic crenarchaeotes from a subsurface gold mine as revealed by analysis of genome fragments.</title>
        <authorList>
            <person name="Nunoura T."/>
            <person name="Hirayama H."/>
            <person name="Takami H."/>
            <person name="Oida H."/>
            <person name="Nishi S."/>
            <person name="Shimamura S."/>
            <person name="Suzuki Y."/>
            <person name="Inagaki F."/>
            <person name="Takai K."/>
            <person name="Nealson K.H."/>
            <person name="Horikoshi K."/>
        </authorList>
    </citation>
    <scope>NUCLEOTIDE SEQUENCE</scope>
</reference>
<dbReference type="AlphaFoldDB" id="H5SQL6"/>
<dbReference type="GO" id="GO:0005524">
    <property type="term" value="F:ATP binding"/>
    <property type="evidence" value="ECO:0007669"/>
    <property type="project" value="UniProtKB-KW"/>
</dbReference>
<evidence type="ECO:0000256" key="1">
    <source>
        <dbReference type="ARBA" id="ARBA00005417"/>
    </source>
</evidence>
<feature type="domain" description="ABC transporter" evidence="5">
    <location>
        <begin position="7"/>
        <end position="234"/>
    </location>
</feature>
<protein>
    <submittedName>
        <fullName evidence="6">ABC-2 type transport system ATP-binding protein</fullName>
    </submittedName>
</protein>
<proteinExistence type="inferred from homology"/>
<keyword evidence="3" id="KW-0547">Nucleotide-binding</keyword>